<organism evidence="3 4">
    <name type="scientific">Lactobacillus porci</name>
    <dbReference type="NCBI Taxonomy" id="2012477"/>
    <lineage>
        <taxon>Bacteria</taxon>
        <taxon>Bacillati</taxon>
        <taxon>Bacillota</taxon>
        <taxon>Bacilli</taxon>
        <taxon>Lactobacillales</taxon>
        <taxon>Lactobacillaceae</taxon>
        <taxon>Lactobacillus</taxon>
    </lineage>
</organism>
<comment type="caution">
    <text evidence="3">The sequence shown here is derived from an EMBL/GenBank/DDBJ whole genome shotgun (WGS) entry which is preliminary data.</text>
</comment>
<dbReference type="AlphaFoldDB" id="A0A6A8ME33"/>
<feature type="transmembrane region" description="Helical" evidence="2">
    <location>
        <begin position="49"/>
        <end position="70"/>
    </location>
</feature>
<gene>
    <name evidence="3" type="ORF">FYJ62_05200</name>
</gene>
<evidence type="ECO:0000313" key="4">
    <source>
        <dbReference type="Proteomes" id="UP000438120"/>
    </source>
</evidence>
<keyword evidence="2" id="KW-1133">Transmembrane helix</keyword>
<dbReference type="OrthoDB" id="9996011at2"/>
<evidence type="ECO:0000256" key="1">
    <source>
        <dbReference type="SAM" id="MobiDB-lite"/>
    </source>
</evidence>
<keyword evidence="2" id="KW-0472">Membrane</keyword>
<keyword evidence="2" id="KW-0812">Transmembrane</keyword>
<dbReference type="RefSeq" id="WP_154548429.1">
    <property type="nucleotide sequence ID" value="NZ_VUMX01000011.1"/>
</dbReference>
<evidence type="ECO:0000313" key="3">
    <source>
        <dbReference type="EMBL" id="MST87048.1"/>
    </source>
</evidence>
<keyword evidence="4" id="KW-1185">Reference proteome</keyword>
<evidence type="ECO:0000256" key="2">
    <source>
        <dbReference type="SAM" id="Phobius"/>
    </source>
</evidence>
<name>A0A6A8ME33_9LACO</name>
<sequence>MSKENERQEKPRLSQKERDVLTKHMNSQLKSVRNEYTDHDKEKWNTYRLFGVIIAAAVILSIIITIVRSLQG</sequence>
<protein>
    <submittedName>
        <fullName evidence="3">Uncharacterized protein</fullName>
    </submittedName>
</protein>
<dbReference type="EMBL" id="VUMX01000011">
    <property type="protein sequence ID" value="MST87048.1"/>
    <property type="molecule type" value="Genomic_DNA"/>
</dbReference>
<accession>A0A6A8ME33</accession>
<dbReference type="Proteomes" id="UP000438120">
    <property type="component" value="Unassembled WGS sequence"/>
</dbReference>
<feature type="region of interest" description="Disordered" evidence="1">
    <location>
        <begin position="1"/>
        <end position="20"/>
    </location>
</feature>
<proteinExistence type="predicted"/>
<reference evidence="3 4" key="1">
    <citation type="submission" date="2019-08" db="EMBL/GenBank/DDBJ databases">
        <title>In-depth cultivation of the pig gut microbiome towards novel bacterial diversity and tailored functional studies.</title>
        <authorList>
            <person name="Wylensek D."/>
            <person name="Hitch T.C.A."/>
            <person name="Clavel T."/>
        </authorList>
    </citation>
    <scope>NUCLEOTIDE SEQUENCE [LARGE SCALE GENOMIC DNA]</scope>
    <source>
        <strain evidence="3 4">Bifido-178-WT-2B</strain>
    </source>
</reference>